<name>A0ABY2S8I8_9PSEU</name>
<evidence type="ECO:0000313" key="3">
    <source>
        <dbReference type="Proteomes" id="UP000309992"/>
    </source>
</evidence>
<dbReference type="Gene3D" id="1.20.1260.20">
    <property type="entry name" value="PPE superfamily"/>
    <property type="match status" value="1"/>
</dbReference>
<evidence type="ECO:0008006" key="4">
    <source>
        <dbReference type="Google" id="ProtNLM"/>
    </source>
</evidence>
<dbReference type="Proteomes" id="UP000309992">
    <property type="component" value="Unassembled WGS sequence"/>
</dbReference>
<evidence type="ECO:0000256" key="1">
    <source>
        <dbReference type="SAM" id="MobiDB-lite"/>
    </source>
</evidence>
<feature type="region of interest" description="Disordered" evidence="1">
    <location>
        <begin position="548"/>
        <end position="577"/>
    </location>
</feature>
<feature type="compositionally biased region" description="Gly residues" evidence="1">
    <location>
        <begin position="512"/>
        <end position="522"/>
    </location>
</feature>
<feature type="compositionally biased region" description="Low complexity" evidence="1">
    <location>
        <begin position="1"/>
        <end position="14"/>
    </location>
</feature>
<feature type="compositionally biased region" description="Gly residues" evidence="1">
    <location>
        <begin position="548"/>
        <end position="561"/>
    </location>
</feature>
<dbReference type="RefSeq" id="WP_137094177.1">
    <property type="nucleotide sequence ID" value="NZ_SWMS01000003.1"/>
</dbReference>
<dbReference type="SUPFAM" id="SSF140459">
    <property type="entry name" value="PE/PPE dimer-like"/>
    <property type="match status" value="1"/>
</dbReference>
<accession>A0ABY2S8I8</accession>
<evidence type="ECO:0000313" key="2">
    <source>
        <dbReference type="EMBL" id="TKG72184.1"/>
    </source>
</evidence>
<dbReference type="InterPro" id="IPR038332">
    <property type="entry name" value="PPE_sf"/>
</dbReference>
<comment type="caution">
    <text evidence="2">The sequence shown here is derived from an EMBL/GenBank/DDBJ whole genome shotgun (WGS) entry which is preliminary data.</text>
</comment>
<reference evidence="2 3" key="1">
    <citation type="journal article" date="2015" name="Antonie Van Leeuwenhoek">
        <title>Prauserella endophytica sp. nov., an endophytic actinobacterium isolated from Tamarix taklamakanensis.</title>
        <authorList>
            <person name="Liu J.M."/>
            <person name="Habden X."/>
            <person name="Guo L."/>
            <person name="Tuo L."/>
            <person name="Jiang Z.K."/>
            <person name="Liu S.W."/>
            <person name="Liu X.F."/>
            <person name="Chen L."/>
            <person name="Li R.F."/>
            <person name="Zhang Y.Q."/>
            <person name="Sun C.H."/>
        </authorList>
    </citation>
    <scope>NUCLEOTIDE SEQUENCE [LARGE SCALE GENOMIC DNA]</scope>
    <source>
        <strain evidence="2 3">CGMCC 4.7182</strain>
    </source>
</reference>
<sequence>MSSSADKTAAASDPSSEDYDPTSPFYDVTLDPSSMFYVGPIDDTARSGDDIRAEVTAQVEDDPLASALAEKEKDQEIQSRYLDAISAARQGLDEGLELRPAGERPTTVWFNASHEQMVEVLNSNADSAAIAETSEEWVRLGNELTLHQRAVADAIDDSMGNWTGEGGDAAREHLTEVAKWLGVTAQGAVLTGRQQQIHSQTLNESQKQLAANPPVPFSAQEANAQLMQITDPVQYARAASQAIQTMQAQQAAHAQAARIMTQFDDTVGTAIDMPLFTPPPKLATASARTVARLDSPAGGGAGAPGATARETQLASARRATAGEPAESLGGPGGPAAPGGPGGLEGPGGAEGAGGAGGSGARLGVGGGDGVGDGLPGAGPAAAGNGVDVPPLSDTPGTGGQPLPLSATGGNVAGGANFDDTTHRSSTPTVPTPPPLKTPDLPTGGNVGGVGPGGIGSGPGGVGGPGVVPNLPGRTTPTSYVPPNSKGPGLGKTPALGWAGGVNGDSISSRLGGLDGGGPGGPAGSAPKLGTGGGAGGVGGLAAGAGGGPAGGAGAGGAGSGAAPGQASGAAKGGVPGGAAAGAAGVAGAAGAAGARGMPAGMAGMPAGGAGRQQGEDKEHRVAGYVEAEAGLFAGEQAIAPPVIGDWKKNKDEDWK</sequence>
<feature type="region of interest" description="Disordered" evidence="1">
    <location>
        <begin position="1"/>
        <end position="30"/>
    </location>
</feature>
<gene>
    <name evidence="2" type="ORF">FCN18_07945</name>
</gene>
<feature type="compositionally biased region" description="Gly residues" evidence="1">
    <location>
        <begin position="444"/>
        <end position="465"/>
    </location>
</feature>
<proteinExistence type="predicted"/>
<organism evidence="2 3">
    <name type="scientific">Prauserella endophytica</name>
    <dbReference type="NCBI Taxonomy" id="1592324"/>
    <lineage>
        <taxon>Bacteria</taxon>
        <taxon>Bacillati</taxon>
        <taxon>Actinomycetota</taxon>
        <taxon>Actinomycetes</taxon>
        <taxon>Pseudonocardiales</taxon>
        <taxon>Pseudonocardiaceae</taxon>
        <taxon>Prauserella</taxon>
        <taxon>Prauserella coralliicola group</taxon>
    </lineage>
</organism>
<keyword evidence="3" id="KW-1185">Reference proteome</keyword>
<protein>
    <recommendedName>
        <fullName evidence="4">PPE domain-containing protein</fullName>
    </recommendedName>
</protein>
<feature type="compositionally biased region" description="Low complexity" evidence="1">
    <location>
        <begin position="377"/>
        <end position="390"/>
    </location>
</feature>
<feature type="compositionally biased region" description="Gly residues" evidence="1">
    <location>
        <begin position="329"/>
        <end position="376"/>
    </location>
</feature>
<feature type="region of interest" description="Disordered" evidence="1">
    <location>
        <begin position="508"/>
        <end position="528"/>
    </location>
</feature>
<feature type="region of interest" description="Disordered" evidence="1">
    <location>
        <begin position="293"/>
        <end position="496"/>
    </location>
</feature>
<dbReference type="EMBL" id="SWMS01000003">
    <property type="protein sequence ID" value="TKG72184.1"/>
    <property type="molecule type" value="Genomic_DNA"/>
</dbReference>